<evidence type="ECO:0000313" key="3">
    <source>
        <dbReference type="Proteomes" id="UP001596512"/>
    </source>
</evidence>
<dbReference type="Proteomes" id="UP001596512">
    <property type="component" value="Unassembled WGS sequence"/>
</dbReference>
<comment type="caution">
    <text evidence="2">The sequence shown here is derived from an EMBL/GenBank/DDBJ whole genome shotgun (WGS) entry which is preliminary data.</text>
</comment>
<dbReference type="Gene3D" id="3.40.50.150">
    <property type="entry name" value="Vaccinia Virus protein VP39"/>
    <property type="match status" value="1"/>
</dbReference>
<accession>A0ABW2TX31</accession>
<keyword evidence="3" id="KW-1185">Reference proteome</keyword>
<name>A0ABW2TX31_9PSEU</name>
<dbReference type="InterPro" id="IPR029063">
    <property type="entry name" value="SAM-dependent_MTases_sf"/>
</dbReference>
<evidence type="ECO:0000256" key="1">
    <source>
        <dbReference type="SAM" id="Coils"/>
    </source>
</evidence>
<dbReference type="SUPFAM" id="SSF53335">
    <property type="entry name" value="S-adenosyl-L-methionine-dependent methyltransferases"/>
    <property type="match status" value="1"/>
</dbReference>
<evidence type="ECO:0000313" key="2">
    <source>
        <dbReference type="EMBL" id="MFC7618477.1"/>
    </source>
</evidence>
<protein>
    <recommendedName>
        <fullName evidence="4">Methyltransferase domain-containing protein</fullName>
    </recommendedName>
</protein>
<sequence>METNIATRDAVQATWAAVAEARDAGAARAALDELRAEFRAELDARDGELNALRAELDNLRRSDQNMVAGLNQRLYAAVGSLRTELSDLRLGLADKQEAGHDLRERLDALERELAEVVAAGRETALRHARVDLFLDAARTGADPVDAVPARDDFLELAVAGLLDGPVERVRERRREHLPLIRAARDAGANGPVFDMAPGRGEWLELLRSAGVPVLASTDNRSVAAHCAGAGIDLGDRPAAEALAACPRRSLGAVTAFRYAERQDPHAVAAFFEAAALALQPGGVLVVDTPKPDAAEVRVDPLLRRPLHPAFARFLAESAGFARVEVVDAPATADGAAQYSLRAWM</sequence>
<evidence type="ECO:0008006" key="4">
    <source>
        <dbReference type="Google" id="ProtNLM"/>
    </source>
</evidence>
<proteinExistence type="predicted"/>
<gene>
    <name evidence="2" type="ORF">ACFQV2_39165</name>
</gene>
<reference evidence="3" key="1">
    <citation type="journal article" date="2019" name="Int. J. Syst. Evol. Microbiol.">
        <title>The Global Catalogue of Microorganisms (GCM) 10K type strain sequencing project: providing services to taxonomists for standard genome sequencing and annotation.</title>
        <authorList>
            <consortium name="The Broad Institute Genomics Platform"/>
            <consortium name="The Broad Institute Genome Sequencing Center for Infectious Disease"/>
            <person name="Wu L."/>
            <person name="Ma J."/>
        </authorList>
    </citation>
    <scope>NUCLEOTIDE SEQUENCE [LARGE SCALE GENOMIC DNA]</scope>
    <source>
        <strain evidence="3">JCM 17695</strain>
    </source>
</reference>
<keyword evidence="1" id="KW-0175">Coiled coil</keyword>
<feature type="coiled-coil region" evidence="1">
    <location>
        <begin position="92"/>
        <end position="119"/>
    </location>
</feature>
<organism evidence="2 3">
    <name type="scientific">Actinokineospora soli</name>
    <dbReference type="NCBI Taxonomy" id="1048753"/>
    <lineage>
        <taxon>Bacteria</taxon>
        <taxon>Bacillati</taxon>
        <taxon>Actinomycetota</taxon>
        <taxon>Actinomycetes</taxon>
        <taxon>Pseudonocardiales</taxon>
        <taxon>Pseudonocardiaceae</taxon>
        <taxon>Actinokineospora</taxon>
    </lineage>
</organism>
<dbReference type="EMBL" id="JBHTEY010000004">
    <property type="protein sequence ID" value="MFC7618477.1"/>
    <property type="molecule type" value="Genomic_DNA"/>
</dbReference>